<dbReference type="InterPro" id="IPR013792">
    <property type="entry name" value="RNA3'P_cycl/enolpyr_Trfase_a/b"/>
</dbReference>
<gene>
    <name evidence="3" type="ORF">IAD12_04375</name>
</gene>
<dbReference type="EMBL" id="DVLX01000050">
    <property type="protein sequence ID" value="HIT99471.1"/>
    <property type="molecule type" value="Genomic_DNA"/>
</dbReference>
<dbReference type="SUPFAM" id="SSF55205">
    <property type="entry name" value="EPT/RTPC-like"/>
    <property type="match status" value="1"/>
</dbReference>
<evidence type="ECO:0000313" key="4">
    <source>
        <dbReference type="Proteomes" id="UP000824159"/>
    </source>
</evidence>
<comment type="caution">
    <text evidence="3">The sequence shown here is derived from an EMBL/GenBank/DDBJ whole genome shotgun (WGS) entry which is preliminary data.</text>
</comment>
<dbReference type="InterPro" id="IPR023193">
    <property type="entry name" value="EPSP_synthase_CS"/>
</dbReference>
<evidence type="ECO:0000259" key="2">
    <source>
        <dbReference type="Pfam" id="PF00275"/>
    </source>
</evidence>
<accession>A0A9D1KU41</accession>
<evidence type="ECO:0000256" key="1">
    <source>
        <dbReference type="ARBA" id="ARBA00022679"/>
    </source>
</evidence>
<dbReference type="PROSITE" id="PS00885">
    <property type="entry name" value="EPSP_SYNTHASE_2"/>
    <property type="match status" value="1"/>
</dbReference>
<dbReference type="Pfam" id="PF00275">
    <property type="entry name" value="EPSP_synthase"/>
    <property type="match status" value="1"/>
</dbReference>
<evidence type="ECO:0000313" key="3">
    <source>
        <dbReference type="EMBL" id="HIT99471.1"/>
    </source>
</evidence>
<feature type="domain" description="Enolpyruvate transferase" evidence="2">
    <location>
        <begin position="10"/>
        <end position="275"/>
    </location>
</feature>
<reference evidence="3" key="2">
    <citation type="journal article" date="2021" name="PeerJ">
        <title>Extensive microbial diversity within the chicken gut microbiome revealed by metagenomics and culture.</title>
        <authorList>
            <person name="Gilroy R."/>
            <person name="Ravi A."/>
            <person name="Getino M."/>
            <person name="Pursley I."/>
            <person name="Horton D.L."/>
            <person name="Alikhan N.F."/>
            <person name="Baker D."/>
            <person name="Gharbi K."/>
            <person name="Hall N."/>
            <person name="Watson M."/>
            <person name="Adriaenssens E.M."/>
            <person name="Foster-Nyarko E."/>
            <person name="Jarju S."/>
            <person name="Secka A."/>
            <person name="Antonio M."/>
            <person name="Oren A."/>
            <person name="Chaudhuri R.R."/>
            <person name="La Ragione R."/>
            <person name="Hildebrand F."/>
            <person name="Pallen M.J."/>
        </authorList>
    </citation>
    <scope>NUCLEOTIDE SEQUENCE</scope>
    <source>
        <strain evidence="3">CHK176-22527</strain>
    </source>
</reference>
<dbReference type="PANTHER" id="PTHR21090">
    <property type="entry name" value="AROM/DEHYDROQUINATE SYNTHASE"/>
    <property type="match status" value="1"/>
</dbReference>
<dbReference type="GO" id="GO:0009423">
    <property type="term" value="P:chorismate biosynthetic process"/>
    <property type="evidence" value="ECO:0007669"/>
    <property type="project" value="TreeGrafter"/>
</dbReference>
<protein>
    <submittedName>
        <fullName evidence="3">3-phosphoshikimate 1-carboxyvinyltransferase</fullName>
    </submittedName>
</protein>
<dbReference type="Gene3D" id="3.65.10.10">
    <property type="entry name" value="Enolpyruvate transferase domain"/>
    <property type="match status" value="2"/>
</dbReference>
<proteinExistence type="predicted"/>
<dbReference type="AlphaFoldDB" id="A0A9D1KU41"/>
<keyword evidence="1" id="KW-0808">Transferase</keyword>
<reference evidence="3" key="1">
    <citation type="submission" date="2020-10" db="EMBL/GenBank/DDBJ databases">
        <authorList>
            <person name="Gilroy R."/>
        </authorList>
    </citation>
    <scope>NUCLEOTIDE SEQUENCE</scope>
    <source>
        <strain evidence="3">CHK176-22527</strain>
    </source>
</reference>
<dbReference type="InterPro" id="IPR001986">
    <property type="entry name" value="Enolpyruvate_Tfrase_dom"/>
</dbReference>
<dbReference type="GO" id="GO:0003866">
    <property type="term" value="F:3-phosphoshikimate 1-carboxyvinyltransferase activity"/>
    <property type="evidence" value="ECO:0007669"/>
    <property type="project" value="TreeGrafter"/>
</dbReference>
<name>A0A9D1KU41_9FIRM</name>
<dbReference type="PANTHER" id="PTHR21090:SF5">
    <property type="entry name" value="PENTAFUNCTIONAL AROM POLYPEPTIDE"/>
    <property type="match status" value="1"/>
</dbReference>
<dbReference type="InterPro" id="IPR036968">
    <property type="entry name" value="Enolpyruvate_Tfrase_sf"/>
</dbReference>
<sequence>MIQGKLLPGRYSMAGNVSSQFITGLLFALPLLGGDSTLSLTTGLESAGYVDLTLKVLKDFGIRVNTSLSKEGLTEYQIPGRQKYHEPEDLSIEGDWSNAACWLACGALGGKVTCRNLDMSSSQMDKTIVDILKKMGAAVDIEENSISVNTVQAAPLTHEDVSAAQTPDLVPVLSSVMAAAAGTSHITDAQRLRIKESDRLSSVCSTLQTLGADISVSGSGLTINGRSALKGGTVDSHNDHRIVMTAAAASCICSDPVIITGAEAINKSYPGFFEDFKALGGIAEEI</sequence>
<dbReference type="Proteomes" id="UP000824159">
    <property type="component" value="Unassembled WGS sequence"/>
</dbReference>
<organism evidence="3 4">
    <name type="scientific">Candidatus Allocopromorpha excrementavium</name>
    <dbReference type="NCBI Taxonomy" id="2840741"/>
    <lineage>
        <taxon>Bacteria</taxon>
        <taxon>Bacillati</taxon>
        <taxon>Bacillota</taxon>
        <taxon>Clostridia</taxon>
        <taxon>Eubacteriales</taxon>
        <taxon>Eubacteriaceae</taxon>
        <taxon>Eubacteriaceae incertae sedis</taxon>
        <taxon>Candidatus Allocopromorpha</taxon>
    </lineage>
</organism>